<proteinExistence type="predicted"/>
<feature type="region of interest" description="Disordered" evidence="1">
    <location>
        <begin position="15"/>
        <end position="47"/>
    </location>
</feature>
<dbReference type="Proteomes" id="UP001165121">
    <property type="component" value="Unassembled WGS sequence"/>
</dbReference>
<keyword evidence="3" id="KW-1185">Reference proteome</keyword>
<sequence>MQAFSISHDASCAPGAVKAGSNRGMARSGSLQEAPRGVTAGRGGGAAATRAEGKGFMCVLATQRRAGTDVTTAAEAAATTAADPVGSGVVAALTTEAWTTAKVLEGVDNPTSTCPGVFDLDRSHGSERCGGRRCESGSVIAPRL</sequence>
<name>A0A9W6WWA6_9STRA</name>
<evidence type="ECO:0000313" key="3">
    <source>
        <dbReference type="Proteomes" id="UP001165121"/>
    </source>
</evidence>
<evidence type="ECO:0000313" key="2">
    <source>
        <dbReference type="EMBL" id="GMF19192.1"/>
    </source>
</evidence>
<evidence type="ECO:0000256" key="1">
    <source>
        <dbReference type="SAM" id="MobiDB-lite"/>
    </source>
</evidence>
<dbReference type="EMBL" id="BSXT01000148">
    <property type="protein sequence ID" value="GMF19192.1"/>
    <property type="molecule type" value="Genomic_DNA"/>
</dbReference>
<protein>
    <submittedName>
        <fullName evidence="2">Unnamed protein product</fullName>
    </submittedName>
</protein>
<organism evidence="2 3">
    <name type="scientific">Phytophthora fragariaefolia</name>
    <dbReference type="NCBI Taxonomy" id="1490495"/>
    <lineage>
        <taxon>Eukaryota</taxon>
        <taxon>Sar</taxon>
        <taxon>Stramenopiles</taxon>
        <taxon>Oomycota</taxon>
        <taxon>Peronosporomycetes</taxon>
        <taxon>Peronosporales</taxon>
        <taxon>Peronosporaceae</taxon>
        <taxon>Phytophthora</taxon>
    </lineage>
</organism>
<dbReference type="AlphaFoldDB" id="A0A9W6WWA6"/>
<gene>
    <name evidence="2" type="ORF">Pfra01_000192400</name>
</gene>
<accession>A0A9W6WWA6</accession>
<comment type="caution">
    <text evidence="2">The sequence shown here is derived from an EMBL/GenBank/DDBJ whole genome shotgun (WGS) entry which is preliminary data.</text>
</comment>
<reference evidence="2" key="1">
    <citation type="submission" date="2023-04" db="EMBL/GenBank/DDBJ databases">
        <title>Phytophthora fragariaefolia NBRC 109709.</title>
        <authorList>
            <person name="Ichikawa N."/>
            <person name="Sato H."/>
            <person name="Tonouchi N."/>
        </authorList>
    </citation>
    <scope>NUCLEOTIDE SEQUENCE</scope>
    <source>
        <strain evidence="2">NBRC 109709</strain>
    </source>
</reference>